<dbReference type="Pfam" id="PF10092">
    <property type="entry name" value="DUF2330"/>
    <property type="match status" value="1"/>
</dbReference>
<dbReference type="InterPro" id="IPR019283">
    <property type="entry name" value="DUF2330"/>
</dbReference>
<keyword evidence="1" id="KW-1133">Transmembrane helix</keyword>
<dbReference type="EMBL" id="CP163431">
    <property type="protein sequence ID" value="XDP99972.1"/>
    <property type="molecule type" value="Genomic_DNA"/>
</dbReference>
<evidence type="ECO:0000256" key="1">
    <source>
        <dbReference type="SAM" id="Phobius"/>
    </source>
</evidence>
<keyword evidence="1" id="KW-0812">Transmembrane</keyword>
<gene>
    <name evidence="2" type="ORF">AB5J58_07200</name>
</gene>
<sequence length="379" mass="40113">MIGSLRGRARARVLAVVLALFALQLGSLVAPAWACGCGALVPGGAQQVAVGREVSVVRWDGRQEQIVMRLTVSGDARRAAWIMPVPHRATVTLGDPALFDALNAVTAPVHRVRHHFWPQDGDWPLVSGRTGGGAPPGAATAPGVGVIGRERLGPFDVARLTATDPNALGDWLHTNGFVLPSRLDQALQPYVDQRWEYVAVRLAPAAAGTPLQGALDPLHLTFAAESPVYPMRLSRLARTPQSLGLYILAAHRMEPSGTLGGEPPRVAYAGRVPTTSGPLSALAKGTPFLTAVNQEFPDPSRITGDHLLRRTATDAMFQQVIYDDRLTKIAGVPAWLLTIAGGLAALATAAVLLAVRRTRRPEIPPPPAFPPPPTHAPGS</sequence>
<protein>
    <submittedName>
        <fullName evidence="2">DUF2330 domain-containing protein</fullName>
    </submittedName>
</protein>
<name>A0AB39M4V8_9ACTN</name>
<organism evidence="2">
    <name type="scientific">Streptomyces sp. R08</name>
    <dbReference type="NCBI Taxonomy" id="3238624"/>
    <lineage>
        <taxon>Bacteria</taxon>
        <taxon>Bacillati</taxon>
        <taxon>Actinomycetota</taxon>
        <taxon>Actinomycetes</taxon>
        <taxon>Kitasatosporales</taxon>
        <taxon>Streptomycetaceae</taxon>
        <taxon>Streptomyces</taxon>
    </lineage>
</organism>
<accession>A0AB39M4V8</accession>
<reference evidence="2" key="1">
    <citation type="submission" date="2024-07" db="EMBL/GenBank/DDBJ databases">
        <authorList>
            <person name="Yu S.T."/>
        </authorList>
    </citation>
    <scope>NUCLEOTIDE SEQUENCE</scope>
    <source>
        <strain evidence="2">R08</strain>
    </source>
</reference>
<dbReference type="AlphaFoldDB" id="A0AB39M4V8"/>
<feature type="transmembrane region" description="Helical" evidence="1">
    <location>
        <begin position="334"/>
        <end position="355"/>
    </location>
</feature>
<proteinExistence type="predicted"/>
<keyword evidence="1" id="KW-0472">Membrane</keyword>
<dbReference type="RefSeq" id="WP_369186906.1">
    <property type="nucleotide sequence ID" value="NZ_CP163431.1"/>
</dbReference>
<evidence type="ECO:0000313" key="2">
    <source>
        <dbReference type="EMBL" id="XDP99972.1"/>
    </source>
</evidence>